<keyword evidence="8" id="KW-0503">Monooxygenase</keyword>
<evidence type="ECO:0000256" key="6">
    <source>
        <dbReference type="ARBA" id="ARBA00038001"/>
    </source>
</evidence>
<protein>
    <submittedName>
        <fullName evidence="8">Toluene monooxygenase system ferredoxin subunit</fullName>
    </submittedName>
</protein>
<comment type="similarity">
    <text evidence="6">Belongs to the bacterial ring-hydroxylating dioxygenase ferredoxin component family.</text>
</comment>
<dbReference type="Proteomes" id="UP000295560">
    <property type="component" value="Unassembled WGS sequence"/>
</dbReference>
<evidence type="ECO:0000256" key="5">
    <source>
        <dbReference type="ARBA" id="ARBA00034078"/>
    </source>
</evidence>
<evidence type="ECO:0000256" key="3">
    <source>
        <dbReference type="ARBA" id="ARBA00023004"/>
    </source>
</evidence>
<feature type="domain" description="Rieske" evidence="7">
    <location>
        <begin position="19"/>
        <end position="113"/>
    </location>
</feature>
<organism evidence="8 9">
    <name type="scientific">Pseudonocardia endophytica</name>
    <dbReference type="NCBI Taxonomy" id="401976"/>
    <lineage>
        <taxon>Bacteria</taxon>
        <taxon>Bacillati</taxon>
        <taxon>Actinomycetota</taxon>
        <taxon>Actinomycetes</taxon>
        <taxon>Pseudonocardiales</taxon>
        <taxon>Pseudonocardiaceae</taxon>
        <taxon>Pseudonocardia</taxon>
    </lineage>
</organism>
<dbReference type="PANTHER" id="PTHR21496:SF0">
    <property type="entry name" value="RIESKE DOMAIN-CONTAINING PROTEIN"/>
    <property type="match status" value="1"/>
</dbReference>
<keyword evidence="2" id="KW-0479">Metal-binding</keyword>
<keyword evidence="1" id="KW-0001">2Fe-2S</keyword>
<keyword evidence="4" id="KW-0411">Iron-sulfur</keyword>
<dbReference type="GO" id="GO:0051537">
    <property type="term" value="F:2 iron, 2 sulfur cluster binding"/>
    <property type="evidence" value="ECO:0007669"/>
    <property type="project" value="UniProtKB-KW"/>
</dbReference>
<dbReference type="PROSITE" id="PS51296">
    <property type="entry name" value="RIESKE"/>
    <property type="match status" value="1"/>
</dbReference>
<accession>A0A4R1HYX8</accession>
<evidence type="ECO:0000256" key="4">
    <source>
        <dbReference type="ARBA" id="ARBA00023014"/>
    </source>
</evidence>
<dbReference type="PANTHER" id="PTHR21496">
    <property type="entry name" value="FERREDOXIN-RELATED"/>
    <property type="match status" value="1"/>
</dbReference>
<dbReference type="RefSeq" id="WP_243653424.1">
    <property type="nucleotide sequence ID" value="NZ_SMFZ01000001.1"/>
</dbReference>
<name>A0A4R1HYX8_PSEEN</name>
<dbReference type="InterPro" id="IPR036922">
    <property type="entry name" value="Rieske_2Fe-2S_sf"/>
</dbReference>
<gene>
    <name evidence="8" type="ORF">EV378_2606</name>
</gene>
<dbReference type="Pfam" id="PF00355">
    <property type="entry name" value="Rieske"/>
    <property type="match status" value="1"/>
</dbReference>
<dbReference type="AlphaFoldDB" id="A0A4R1HYX8"/>
<evidence type="ECO:0000313" key="8">
    <source>
        <dbReference type="EMBL" id="TCK26761.1"/>
    </source>
</evidence>
<evidence type="ECO:0000259" key="7">
    <source>
        <dbReference type="PROSITE" id="PS51296"/>
    </source>
</evidence>
<proteinExistence type="inferred from homology"/>
<dbReference type="EMBL" id="SMFZ01000001">
    <property type="protein sequence ID" value="TCK26761.1"/>
    <property type="molecule type" value="Genomic_DNA"/>
</dbReference>
<evidence type="ECO:0000256" key="2">
    <source>
        <dbReference type="ARBA" id="ARBA00022723"/>
    </source>
</evidence>
<sequence length="117" mass="12695">MAPVNDVSPGPSSAARSWTPAFAEDDLWEGDMVGVTVDGEKVLLLNVDGEIRAYRNRCPHQDWALDEGEFEDGTLTCSRHLWEFDAVTGKGINPDDCALTRFPVKVEAGEISVSVSG</sequence>
<evidence type="ECO:0000256" key="1">
    <source>
        <dbReference type="ARBA" id="ARBA00022714"/>
    </source>
</evidence>
<dbReference type="SUPFAM" id="SSF50022">
    <property type="entry name" value="ISP domain"/>
    <property type="match status" value="1"/>
</dbReference>
<dbReference type="Gene3D" id="2.102.10.10">
    <property type="entry name" value="Rieske [2Fe-2S] iron-sulphur domain"/>
    <property type="match status" value="1"/>
</dbReference>
<dbReference type="InterPro" id="IPR017941">
    <property type="entry name" value="Rieske_2Fe-2S"/>
</dbReference>
<dbReference type="GO" id="GO:0016705">
    <property type="term" value="F:oxidoreductase activity, acting on paired donors, with incorporation or reduction of molecular oxygen"/>
    <property type="evidence" value="ECO:0007669"/>
    <property type="project" value="UniProtKB-ARBA"/>
</dbReference>
<keyword evidence="3" id="KW-0408">Iron</keyword>
<dbReference type="GO" id="GO:0046872">
    <property type="term" value="F:metal ion binding"/>
    <property type="evidence" value="ECO:0007669"/>
    <property type="project" value="UniProtKB-KW"/>
</dbReference>
<keyword evidence="8" id="KW-0560">Oxidoreductase</keyword>
<comment type="caution">
    <text evidence="8">The sequence shown here is derived from an EMBL/GenBank/DDBJ whole genome shotgun (WGS) entry which is preliminary data.</text>
</comment>
<reference evidence="8 9" key="1">
    <citation type="submission" date="2019-03" db="EMBL/GenBank/DDBJ databases">
        <title>Sequencing the genomes of 1000 actinobacteria strains.</title>
        <authorList>
            <person name="Klenk H.-P."/>
        </authorList>
    </citation>
    <scope>NUCLEOTIDE SEQUENCE [LARGE SCALE GENOMIC DNA]</scope>
    <source>
        <strain evidence="8 9">DSM 44969</strain>
    </source>
</reference>
<keyword evidence="9" id="KW-1185">Reference proteome</keyword>
<evidence type="ECO:0000313" key="9">
    <source>
        <dbReference type="Proteomes" id="UP000295560"/>
    </source>
</evidence>
<comment type="cofactor">
    <cofactor evidence="5">
        <name>[2Fe-2S] cluster</name>
        <dbReference type="ChEBI" id="CHEBI:190135"/>
    </cofactor>
</comment>
<dbReference type="GO" id="GO:0004497">
    <property type="term" value="F:monooxygenase activity"/>
    <property type="evidence" value="ECO:0007669"/>
    <property type="project" value="UniProtKB-KW"/>
</dbReference>